<dbReference type="SUPFAM" id="SSF56300">
    <property type="entry name" value="Metallo-dependent phosphatases"/>
    <property type="match status" value="1"/>
</dbReference>
<dbReference type="EMBL" id="FSRE01000002">
    <property type="protein sequence ID" value="SIN90202.1"/>
    <property type="molecule type" value="Genomic_DNA"/>
</dbReference>
<protein>
    <recommendedName>
        <fullName evidence="2">UDP-2,3-diacylglucosamine hydrolase</fullName>
        <ecNumber evidence="2">3.6.1.54</ecNumber>
    </recommendedName>
    <alternativeName>
        <fullName evidence="2">UDP-2,3-diacylglucosamine diphosphatase</fullName>
    </alternativeName>
</protein>
<evidence type="ECO:0000313" key="3">
    <source>
        <dbReference type="EMBL" id="SIN90202.1"/>
    </source>
</evidence>
<gene>
    <name evidence="2" type="primary">lpxH</name>
    <name evidence="3" type="ORF">SAMN05443662_0916</name>
</gene>
<dbReference type="EC" id="3.6.1.54" evidence="2"/>
<feature type="binding site" evidence="2">
    <location>
        <position position="74"/>
    </location>
    <ligand>
        <name>Mn(2+)</name>
        <dbReference type="ChEBI" id="CHEBI:29035"/>
        <label>2</label>
    </ligand>
</feature>
<keyword evidence="2" id="KW-0464">Manganese</keyword>
<dbReference type="InterPro" id="IPR029052">
    <property type="entry name" value="Metallo-depent_PP-like"/>
</dbReference>
<evidence type="ECO:0000256" key="1">
    <source>
        <dbReference type="ARBA" id="ARBA00022801"/>
    </source>
</evidence>
<dbReference type="InterPro" id="IPR043461">
    <property type="entry name" value="LpxH-like"/>
</dbReference>
<dbReference type="OrthoDB" id="9783283at2"/>
<reference evidence="3 4" key="1">
    <citation type="submission" date="2016-11" db="EMBL/GenBank/DDBJ databases">
        <authorList>
            <person name="Jaros S."/>
            <person name="Januszkiewicz K."/>
            <person name="Wedrychowicz H."/>
        </authorList>
    </citation>
    <scope>NUCLEOTIDE SEQUENCE [LARGE SCALE GENOMIC DNA]</scope>
    <source>
        <strain evidence="3 4">DSM 17737</strain>
    </source>
</reference>
<feature type="binding site" evidence="2">
    <location>
        <position position="231"/>
    </location>
    <ligand>
        <name>Mn(2+)</name>
        <dbReference type="ChEBI" id="CHEBI:29035"/>
        <label>1</label>
    </ligand>
</feature>
<dbReference type="GO" id="GO:0005737">
    <property type="term" value="C:cytoplasm"/>
    <property type="evidence" value="ECO:0007669"/>
    <property type="project" value="InterPro"/>
</dbReference>
<keyword evidence="2" id="KW-0997">Cell inner membrane</keyword>
<dbReference type="CDD" id="cd07398">
    <property type="entry name" value="MPP_YbbF-LpxH"/>
    <property type="match status" value="1"/>
</dbReference>
<feature type="binding site" evidence="2">
    <location>
        <position position="112"/>
    </location>
    <ligand>
        <name>Mn(2+)</name>
        <dbReference type="ChEBI" id="CHEBI:29035"/>
        <label>2</label>
    </ligand>
</feature>
<keyword evidence="4" id="KW-1185">Reference proteome</keyword>
<dbReference type="InterPro" id="IPR010138">
    <property type="entry name" value="UDP-diacylglucosamine_Hdrlase"/>
</dbReference>
<comment type="cofactor">
    <cofactor evidence="2">
        <name>Mn(2+)</name>
        <dbReference type="ChEBI" id="CHEBI:29035"/>
    </cofactor>
    <text evidence="2">Binds 2 Mn(2+) ions per subunit in a binuclear metal center.</text>
</comment>
<dbReference type="STRING" id="364032.SAMN05443662_0916"/>
<comment type="caution">
    <text evidence="2">Lacks conserved residue(s) required for the propagation of feature annotation.</text>
</comment>
<dbReference type="AlphaFoldDB" id="A0A1N6F4J2"/>
<keyword evidence="2" id="KW-0443">Lipid metabolism</keyword>
<dbReference type="UniPathway" id="UPA00359">
    <property type="reaction ID" value="UER00480"/>
</dbReference>
<comment type="pathway">
    <text evidence="2">Glycolipid biosynthesis; lipid IV(A) biosynthesis; lipid IV(A) from (3R)-3-hydroxytetradecanoyl-[acyl-carrier-protein] and UDP-N-acetyl-alpha-D-glucosamine: step 4/6.</text>
</comment>
<dbReference type="GO" id="GO:0019897">
    <property type="term" value="C:extrinsic component of plasma membrane"/>
    <property type="evidence" value="ECO:0007669"/>
    <property type="project" value="UniProtKB-UniRule"/>
</dbReference>
<dbReference type="GO" id="GO:0009245">
    <property type="term" value="P:lipid A biosynthetic process"/>
    <property type="evidence" value="ECO:0007669"/>
    <property type="project" value="UniProtKB-UniRule"/>
</dbReference>
<organism evidence="3 4">
    <name type="scientific">Sulfurivirga caldicuralii</name>
    <dbReference type="NCBI Taxonomy" id="364032"/>
    <lineage>
        <taxon>Bacteria</taxon>
        <taxon>Pseudomonadati</taxon>
        <taxon>Pseudomonadota</taxon>
        <taxon>Gammaproteobacteria</taxon>
        <taxon>Thiotrichales</taxon>
        <taxon>Piscirickettsiaceae</taxon>
        <taxon>Sulfurivirga</taxon>
    </lineage>
</organism>
<dbReference type="NCBIfam" id="NF003743">
    <property type="entry name" value="PRK05340.1"/>
    <property type="match status" value="1"/>
</dbReference>
<comment type="similarity">
    <text evidence="2">Belongs to the LpxH family.</text>
</comment>
<feature type="binding site" evidence="2">
    <location>
        <position position="74"/>
    </location>
    <ligand>
        <name>Mn(2+)</name>
        <dbReference type="ChEBI" id="CHEBI:29035"/>
        <label>1</label>
    </ligand>
</feature>
<feature type="binding site" evidence="2">
    <location>
        <position position="40"/>
    </location>
    <ligand>
        <name>Mn(2+)</name>
        <dbReference type="ChEBI" id="CHEBI:29035"/>
        <label>1</label>
    </ligand>
</feature>
<keyword evidence="2" id="KW-0441">Lipid A biosynthesis</keyword>
<feature type="binding site" evidence="2">
    <location>
        <position position="193"/>
    </location>
    <ligand>
        <name>substrate</name>
    </ligand>
</feature>
<feature type="binding site" evidence="2">
    <location>
        <position position="229"/>
    </location>
    <ligand>
        <name>Mn(2+)</name>
        <dbReference type="ChEBI" id="CHEBI:29035"/>
        <label>2</label>
    </ligand>
</feature>
<dbReference type="NCBIfam" id="TIGR01854">
    <property type="entry name" value="lipid_A_lpxH"/>
    <property type="match status" value="1"/>
</dbReference>
<keyword evidence="2" id="KW-1003">Cell membrane</keyword>
<sequence length="276" mass="31725">MSDNACPPLVGGGPRLFTRTDFSPAEKPGENAPFSYVIADIHLETDVSHPINRHFLHFLAHEAPEADTLYILGDLFERWLGDDIGLEDYAPIINALRALTDSGTAVKLLYGNRDFLMREAFWDATGVQPMPEVVLTDIHGHCVILCHGDELCTLDTEYQAVRRRLRSAWLQWLFLHMSRARRRAVGERMRLRSQQESAHKPDAWMDVDEDTVRSWFDAYADYPHLIHGHTHRPGHHLYPNGRHRWVLGDWRPQAWVLRIDPSTIAFHCLTPDEQPA</sequence>
<feature type="binding site" evidence="2">
    <location>
        <position position="200"/>
    </location>
    <ligand>
        <name>substrate</name>
    </ligand>
</feature>
<name>A0A1N6F4J2_9GAMM</name>
<keyword evidence="1 2" id="KW-0378">Hydrolase</keyword>
<accession>A0A1N6F4J2</accession>
<feature type="binding site" evidence="2">
    <location>
        <begin position="112"/>
        <end position="113"/>
    </location>
    <ligand>
        <name>substrate</name>
    </ligand>
</feature>
<dbReference type="PANTHER" id="PTHR34990:SF1">
    <property type="entry name" value="UDP-2,3-DIACYLGLUCOSAMINE HYDROLASE"/>
    <property type="match status" value="1"/>
</dbReference>
<keyword evidence="2" id="KW-0444">Lipid biosynthesis</keyword>
<dbReference type="HAMAP" id="MF_00575">
    <property type="entry name" value="LpxH"/>
    <property type="match status" value="1"/>
</dbReference>
<dbReference type="PANTHER" id="PTHR34990">
    <property type="entry name" value="UDP-2,3-DIACYLGLUCOSAMINE HYDROLASE-RELATED"/>
    <property type="match status" value="1"/>
</dbReference>
<feature type="binding site" evidence="2">
    <location>
        <position position="155"/>
    </location>
    <ligand>
        <name>substrate</name>
    </ligand>
</feature>
<feature type="binding site" evidence="2">
    <location>
        <position position="42"/>
    </location>
    <ligand>
        <name>Mn(2+)</name>
        <dbReference type="ChEBI" id="CHEBI:29035"/>
        <label>1</label>
    </ligand>
</feature>
<comment type="catalytic activity">
    <reaction evidence="2">
        <text>UDP-2-N,3-O-bis[(3R)-3-hydroxytetradecanoyl]-alpha-D-glucosamine + H2O = 2-N,3-O-bis[(3R)-3-hydroxytetradecanoyl]-alpha-D-glucosaminyl 1-phosphate + UMP + 2 H(+)</text>
        <dbReference type="Rhea" id="RHEA:25213"/>
        <dbReference type="ChEBI" id="CHEBI:15377"/>
        <dbReference type="ChEBI" id="CHEBI:15378"/>
        <dbReference type="ChEBI" id="CHEBI:57865"/>
        <dbReference type="ChEBI" id="CHEBI:57957"/>
        <dbReference type="ChEBI" id="CHEBI:78847"/>
        <dbReference type="EC" id="3.6.1.54"/>
    </reaction>
</comment>
<keyword evidence="2" id="KW-0472">Membrane</keyword>
<proteinExistence type="inferred from homology"/>
<evidence type="ECO:0000256" key="2">
    <source>
        <dbReference type="HAMAP-Rule" id="MF_00575"/>
    </source>
</evidence>
<dbReference type="Gene3D" id="3.60.21.10">
    <property type="match status" value="1"/>
</dbReference>
<comment type="subcellular location">
    <subcellularLocation>
        <location evidence="2">Cell inner membrane</location>
        <topology evidence="2">Peripheral membrane protein</topology>
        <orientation evidence="2">Cytoplasmic side</orientation>
    </subcellularLocation>
</comment>
<feature type="binding site" evidence="2">
    <location>
        <position position="229"/>
    </location>
    <ligand>
        <name>substrate</name>
    </ligand>
</feature>
<dbReference type="GO" id="GO:0030145">
    <property type="term" value="F:manganese ion binding"/>
    <property type="evidence" value="ECO:0007669"/>
    <property type="project" value="UniProtKB-UniRule"/>
</dbReference>
<dbReference type="RefSeq" id="WP_084188234.1">
    <property type="nucleotide sequence ID" value="NZ_FSRE01000002.1"/>
</dbReference>
<dbReference type="Proteomes" id="UP000198461">
    <property type="component" value="Unassembled WGS sequence"/>
</dbReference>
<evidence type="ECO:0000313" key="4">
    <source>
        <dbReference type="Proteomes" id="UP000198461"/>
    </source>
</evidence>
<keyword evidence="2" id="KW-0479">Metal-binding</keyword>
<feature type="binding site" evidence="2">
    <location>
        <position position="147"/>
    </location>
    <ligand>
        <name>Mn(2+)</name>
        <dbReference type="ChEBI" id="CHEBI:29035"/>
        <label>2</label>
    </ligand>
</feature>
<comment type="function">
    <text evidence="2">Hydrolyzes the pyrophosphate bond of UDP-2,3-diacylglucosamine to yield 2,3-diacylglucosamine 1-phosphate (lipid X) and UMP by catalyzing the attack of water at the alpha-P atom. Involved in the biosynthesis of lipid A, a phosphorylated glycolipid that anchors the lipopolysaccharide to the outer membrane of the cell.</text>
</comment>
<dbReference type="GO" id="GO:0008758">
    <property type="term" value="F:UDP-2,3-diacylglucosamine hydrolase activity"/>
    <property type="evidence" value="ECO:0007669"/>
    <property type="project" value="UniProtKB-UniRule"/>
</dbReference>